<evidence type="ECO:0000313" key="1">
    <source>
        <dbReference type="EMBL" id="OIO06856.1"/>
    </source>
</evidence>
<accession>A0A1J4T5U3</accession>
<evidence type="ECO:0000313" key="2">
    <source>
        <dbReference type="Proteomes" id="UP000182860"/>
    </source>
</evidence>
<comment type="caution">
    <text evidence="1">The sequence shown here is derived from an EMBL/GenBank/DDBJ whole genome shotgun (WGS) entry which is preliminary data.</text>
</comment>
<gene>
    <name evidence="1" type="ORF">AUJ35_03285</name>
</gene>
<dbReference type="AlphaFoldDB" id="A0A1J4T5U3"/>
<reference evidence="1 2" key="1">
    <citation type="journal article" date="2016" name="Environ. Microbiol.">
        <title>Genomic resolution of a cold subsurface aquifer community provides metabolic insights for novel microbes adapted to high CO concentrations.</title>
        <authorList>
            <person name="Probst A.J."/>
            <person name="Castelle C.J."/>
            <person name="Singh A."/>
            <person name="Brown C.T."/>
            <person name="Anantharaman K."/>
            <person name="Sharon I."/>
            <person name="Hug L.A."/>
            <person name="Burstein D."/>
            <person name="Emerson J.B."/>
            <person name="Thomas B.C."/>
            <person name="Banfield J.F."/>
        </authorList>
    </citation>
    <scope>NUCLEOTIDE SEQUENCE [LARGE SCALE GENOMIC DNA]</scope>
    <source>
        <strain evidence="1">CG1_02_41_21</strain>
    </source>
</reference>
<dbReference type="Proteomes" id="UP000182860">
    <property type="component" value="Unassembled WGS sequence"/>
</dbReference>
<protein>
    <submittedName>
        <fullName evidence="1">Uncharacterized protein</fullName>
    </submittedName>
</protein>
<dbReference type="EMBL" id="MNUV01000059">
    <property type="protein sequence ID" value="OIO06856.1"/>
    <property type="molecule type" value="Genomic_DNA"/>
</dbReference>
<organism evidence="1 2">
    <name type="scientific">Candidatus Falkowbacteria bacterium CG1_02_41_21</name>
    <dbReference type="NCBI Taxonomy" id="1805147"/>
    <lineage>
        <taxon>Bacteria</taxon>
        <taxon>Candidatus Falkowiibacteriota</taxon>
    </lineage>
</organism>
<proteinExistence type="predicted"/>
<name>A0A1J4T5U3_9BACT</name>
<sequence length="495" mass="54891">MNKITKISLISALIFIFAPVGLLAQTDIDPEFNPGQIISDAEILNTGSLTLTEIQNFLVKQGSFLASFSTYNSHGTPNKTAAEIIYEAATANYDCDGVELSDLPTEDEKKLKCRHVSTVNPKFLLVLLQKEQSLIGDDAPEQSQLDWATGYGCPDNWACNPYYKGFGKQVNSASLQFRYYMDHPDSYKYRAGNTYTFTNPYGVITNEPLNVMIENTATAGLYNYTPHVFNGNYNFFKLWKKYFPNNPLIYPDGSLLRINGEVGVWLIEGGLKRPFLSHGALTSRFDEKKIITVAQSVMDNYAKGEAIKFPNYSIIRTPDKKRYLLVDSAKRLIVSEEVFKNIGFNPDEIIDAPVSDLAGYNDGQNLTATSTNITGTLMQSTKNGGVYFVQDGTKAPLVDKIFLSTKFKGKKIVPANETTLAKYTKIAPVLFGNGELLKSPASPTVYLIDNGQKRPFISGETFETLGYNWSNVITVSPQLLSLYPLGTVMSLPPTI</sequence>